<keyword evidence="3" id="KW-1185">Reference proteome</keyword>
<accession>A0A7Y0AHW3</accession>
<proteinExistence type="predicted"/>
<dbReference type="Gene3D" id="1.25.40.390">
    <property type="match status" value="1"/>
</dbReference>
<dbReference type="RefSeq" id="WP_169533149.1">
    <property type="nucleotide sequence ID" value="NZ_JABBGH010000003.1"/>
</dbReference>
<feature type="signal peptide" evidence="1">
    <location>
        <begin position="1"/>
        <end position="23"/>
    </location>
</feature>
<dbReference type="Pfam" id="PF12771">
    <property type="entry name" value="SusD-like_2"/>
    <property type="match status" value="1"/>
</dbReference>
<keyword evidence="1" id="KW-0732">Signal</keyword>
<name>A0A7Y0AHW3_9BACT</name>
<dbReference type="EMBL" id="JABBGH010000003">
    <property type="protein sequence ID" value="NML67487.1"/>
    <property type="molecule type" value="Genomic_DNA"/>
</dbReference>
<protein>
    <submittedName>
        <fullName evidence="2">SusD/RagB family nutrient-binding outer membrane lipoprotein</fullName>
    </submittedName>
</protein>
<feature type="chain" id="PRO_5031313327" evidence="1">
    <location>
        <begin position="24"/>
        <end position="566"/>
    </location>
</feature>
<organism evidence="2 3">
    <name type="scientific">Hymenobacter polaris</name>
    <dbReference type="NCBI Taxonomy" id="2682546"/>
    <lineage>
        <taxon>Bacteria</taxon>
        <taxon>Pseudomonadati</taxon>
        <taxon>Bacteroidota</taxon>
        <taxon>Cytophagia</taxon>
        <taxon>Cytophagales</taxon>
        <taxon>Hymenobacteraceae</taxon>
        <taxon>Hymenobacter</taxon>
    </lineage>
</organism>
<dbReference type="PROSITE" id="PS51257">
    <property type="entry name" value="PROKAR_LIPOPROTEIN"/>
    <property type="match status" value="1"/>
</dbReference>
<dbReference type="InterPro" id="IPR041662">
    <property type="entry name" value="SusD-like_2"/>
</dbReference>
<keyword evidence="2" id="KW-0449">Lipoprotein</keyword>
<gene>
    <name evidence="2" type="ORF">HHL22_19975</name>
</gene>
<dbReference type="AlphaFoldDB" id="A0A7Y0AHW3"/>
<sequence>MKNYVIALAAGALSIATSGCSSFIDINQNPNSLTAVTPDAQLASALATTAANYTGNNPSYNSYASWAAGYWGKTGVVSGYGEELTYNYSSSYYAGLWDGTYDNLEDYAQIQTNGSANGYPYHAAIARIMKVYNFLLLVDEYGDIPYTQALKGLGQTAPTYDKAADIYKDLIVQLTGAIADIKATDATATSTFTPRAVSSEDIVFGGNMLKWRQFANSLKLRILLRESQTNDATLNTYITQQMTALQASVADNGGDFITSDVVAQPGYAQNTGQQNPLYTRYAFTPSGTGATERSYQIPTQFIINQYLNNNDPRVSQLYTMGARLVNGASAAQYVGARPGESNSPAFNAPTESLPTASRFLGANSTAASGGIIKGLNAPTALMLLSEQLFSKAEAETRGLLPGGDTQAKADYLDGIKASFIYFYRAAATTNATINASTLSALTTAGAAGISQYNTFVATTNAGGSNASNPLVSYDAATSNGALGKQAIIIYQKYLAMNSVASVEAWDDYRRSAQPNLSQVASTQSQSPRADKLPTRLFYPLSEVSTNAANVPAGVTQYTKIFWDVVD</sequence>
<comment type="caution">
    <text evidence="2">The sequence shown here is derived from an EMBL/GenBank/DDBJ whole genome shotgun (WGS) entry which is preliminary data.</text>
</comment>
<evidence type="ECO:0000256" key="1">
    <source>
        <dbReference type="SAM" id="SignalP"/>
    </source>
</evidence>
<evidence type="ECO:0000313" key="2">
    <source>
        <dbReference type="EMBL" id="NML67487.1"/>
    </source>
</evidence>
<dbReference type="SUPFAM" id="SSF48452">
    <property type="entry name" value="TPR-like"/>
    <property type="match status" value="1"/>
</dbReference>
<dbReference type="InterPro" id="IPR011990">
    <property type="entry name" value="TPR-like_helical_dom_sf"/>
</dbReference>
<evidence type="ECO:0000313" key="3">
    <source>
        <dbReference type="Proteomes" id="UP000559626"/>
    </source>
</evidence>
<reference evidence="2 3" key="1">
    <citation type="submission" date="2020-04" db="EMBL/GenBank/DDBJ databases">
        <title>Hymenobacter polaris sp. nov., isolated from Arctic soil.</title>
        <authorList>
            <person name="Dahal R.H."/>
        </authorList>
    </citation>
    <scope>NUCLEOTIDE SEQUENCE [LARGE SCALE GENOMIC DNA]</scope>
    <source>
        <strain evidence="2 3">RP-2-7</strain>
    </source>
</reference>
<dbReference type="Proteomes" id="UP000559626">
    <property type="component" value="Unassembled WGS sequence"/>
</dbReference>